<proteinExistence type="predicted"/>
<reference evidence="3 4" key="1">
    <citation type="submission" date="2014-09" db="EMBL/GenBank/DDBJ databases">
        <authorList>
            <person name="McGinnis J.M."/>
            <person name="Wolfgang W.J."/>
        </authorList>
    </citation>
    <scope>NUCLEOTIDE SEQUENCE [LARGE SCALE GENOMIC DNA]</scope>
    <source>
        <strain evidence="3 4">5503</strain>
    </source>
</reference>
<dbReference type="InterPro" id="IPR052021">
    <property type="entry name" value="Type-I_RS_S_subunit"/>
</dbReference>
<dbReference type="PANTHER" id="PTHR30408">
    <property type="entry name" value="TYPE-1 RESTRICTION ENZYME ECOKI SPECIFICITY PROTEIN"/>
    <property type="match status" value="1"/>
</dbReference>
<evidence type="ECO:0000313" key="3">
    <source>
        <dbReference type="EMBL" id="KGJ23576.1"/>
    </source>
</evidence>
<dbReference type="SUPFAM" id="SSF116734">
    <property type="entry name" value="DNA methylase specificity domain"/>
    <property type="match status" value="1"/>
</dbReference>
<name>A0A099GLJ2_9RHOB</name>
<dbReference type="InterPro" id="IPR044946">
    <property type="entry name" value="Restrct_endonuc_typeI_TRD_sf"/>
</dbReference>
<dbReference type="AlphaFoldDB" id="A0A099GLJ2"/>
<keyword evidence="2" id="KW-0238">DNA-binding</keyword>
<dbReference type="GO" id="GO:0009307">
    <property type="term" value="P:DNA restriction-modification system"/>
    <property type="evidence" value="ECO:0007669"/>
    <property type="project" value="UniProtKB-KW"/>
</dbReference>
<organism evidence="3 4">
    <name type="scientific">Paracoccus sanguinis</name>
    <dbReference type="NCBI Taxonomy" id="1545044"/>
    <lineage>
        <taxon>Bacteria</taxon>
        <taxon>Pseudomonadati</taxon>
        <taxon>Pseudomonadota</taxon>
        <taxon>Alphaproteobacteria</taxon>
        <taxon>Rhodobacterales</taxon>
        <taxon>Paracoccaceae</taxon>
        <taxon>Paracoccus</taxon>
    </lineage>
</organism>
<reference evidence="3 4" key="2">
    <citation type="submission" date="2014-10" db="EMBL/GenBank/DDBJ databases">
        <title>Paracoccus sanguinis sp. nov., isolated from clinical specimens of New York State patients.</title>
        <authorList>
            <person name="Mingle L.A."/>
            <person name="Cole J.A."/>
            <person name="Lapierre P."/>
            <person name="Musser K.A."/>
        </authorList>
    </citation>
    <scope>NUCLEOTIDE SEQUENCE [LARGE SCALE GENOMIC DNA]</scope>
    <source>
        <strain evidence="3 4">5503</strain>
    </source>
</reference>
<evidence type="ECO:0000256" key="2">
    <source>
        <dbReference type="ARBA" id="ARBA00023125"/>
    </source>
</evidence>
<dbReference type="PANTHER" id="PTHR30408:SF12">
    <property type="entry name" value="TYPE I RESTRICTION ENZYME MJAVIII SPECIFICITY SUBUNIT"/>
    <property type="match status" value="1"/>
</dbReference>
<dbReference type="RefSeq" id="WP_036706619.1">
    <property type="nucleotide sequence ID" value="NZ_JRKQ01000003.1"/>
</dbReference>
<protein>
    <recommendedName>
        <fullName evidence="5">Restriction endonuclease subunit S</fullName>
    </recommendedName>
</protein>
<dbReference type="Gene3D" id="3.90.220.20">
    <property type="entry name" value="DNA methylase specificity domains"/>
    <property type="match status" value="1"/>
</dbReference>
<dbReference type="EMBL" id="JRKQ01000003">
    <property type="protein sequence ID" value="KGJ23576.1"/>
    <property type="molecule type" value="Genomic_DNA"/>
</dbReference>
<sequence length="197" mass="21559">MRLAELSDIHSGYTARGRLDPLPEGGVPALQLRDVGTNGEEPGPDFQRYDLGKLSDRYFVRGGEVVFRSRGEPNAAVAIPASLPEPVVVIVPLVIVRPDRRRVLPEYLAWAINQPDAQRKLGAEAQGTSLRMIPMAALEDLEIAVPDLQTQKRIVELDALARQEGQLLRQLAARRETLVSAILGDAAKAADQKDIAR</sequence>
<keyword evidence="1" id="KW-0680">Restriction system</keyword>
<dbReference type="Proteomes" id="UP000029858">
    <property type="component" value="Unassembled WGS sequence"/>
</dbReference>
<gene>
    <name evidence="3" type="ORF">IX56_01215</name>
</gene>
<dbReference type="GO" id="GO:0003677">
    <property type="term" value="F:DNA binding"/>
    <property type="evidence" value="ECO:0007669"/>
    <property type="project" value="UniProtKB-KW"/>
</dbReference>
<comment type="caution">
    <text evidence="3">The sequence shown here is derived from an EMBL/GenBank/DDBJ whole genome shotgun (WGS) entry which is preliminary data.</text>
</comment>
<accession>A0A099GLJ2</accession>
<evidence type="ECO:0000313" key="4">
    <source>
        <dbReference type="Proteomes" id="UP000029858"/>
    </source>
</evidence>
<evidence type="ECO:0000256" key="1">
    <source>
        <dbReference type="ARBA" id="ARBA00022747"/>
    </source>
</evidence>
<evidence type="ECO:0008006" key="5">
    <source>
        <dbReference type="Google" id="ProtNLM"/>
    </source>
</evidence>